<evidence type="ECO:0000313" key="3">
    <source>
        <dbReference type="Proteomes" id="UP000554235"/>
    </source>
</evidence>
<keyword evidence="3" id="KW-1185">Reference proteome</keyword>
<dbReference type="EMBL" id="JAADYS010001739">
    <property type="protein sequence ID" value="KAF4461341.1"/>
    <property type="molecule type" value="Genomic_DNA"/>
</dbReference>
<protein>
    <submittedName>
        <fullName evidence="2">Uncharacterized protein</fullName>
    </submittedName>
</protein>
<proteinExistence type="predicted"/>
<reference evidence="2 3" key="1">
    <citation type="submission" date="2020-01" db="EMBL/GenBank/DDBJ databases">
        <title>Identification and distribution of gene clusters putatively required for synthesis of sphingolipid metabolism inhibitors in phylogenetically diverse species of the filamentous fungus Fusarium.</title>
        <authorList>
            <person name="Kim H.-S."/>
            <person name="Busman M."/>
            <person name="Brown D.W."/>
            <person name="Divon H."/>
            <person name="Uhlig S."/>
            <person name="Proctor R.H."/>
        </authorList>
    </citation>
    <scope>NUCLEOTIDE SEQUENCE [LARGE SCALE GENOMIC DNA]</scope>
    <source>
        <strain evidence="2 3">NRRL 20459</strain>
    </source>
</reference>
<comment type="caution">
    <text evidence="2">The sequence shown here is derived from an EMBL/GenBank/DDBJ whole genome shotgun (WGS) entry which is preliminary data.</text>
</comment>
<dbReference type="Proteomes" id="UP000554235">
    <property type="component" value="Unassembled WGS sequence"/>
</dbReference>
<evidence type="ECO:0000256" key="1">
    <source>
        <dbReference type="SAM" id="MobiDB-lite"/>
    </source>
</evidence>
<gene>
    <name evidence="2" type="ORF">FALBO_11866</name>
</gene>
<dbReference type="AlphaFoldDB" id="A0A8H4P9P3"/>
<organism evidence="2 3">
    <name type="scientific">Fusarium albosuccineum</name>
    <dbReference type="NCBI Taxonomy" id="1237068"/>
    <lineage>
        <taxon>Eukaryota</taxon>
        <taxon>Fungi</taxon>
        <taxon>Dikarya</taxon>
        <taxon>Ascomycota</taxon>
        <taxon>Pezizomycotina</taxon>
        <taxon>Sordariomycetes</taxon>
        <taxon>Hypocreomycetidae</taxon>
        <taxon>Hypocreales</taxon>
        <taxon>Nectriaceae</taxon>
        <taxon>Fusarium</taxon>
        <taxon>Fusarium decemcellulare species complex</taxon>
    </lineage>
</organism>
<feature type="region of interest" description="Disordered" evidence="1">
    <location>
        <begin position="1"/>
        <end position="22"/>
    </location>
</feature>
<sequence length="278" mass="30862">MLDSSRHRHGSATGPVDGFGRSTSNYSESEVLADQLAILERHAPQRQGYRGSRCLLEETRSRARSPIPKIIRPGRGNESGQLLKEFRMGCDKPATAAAELLREFSRLVIYSSLRKSGSFYLPRLELADNITVDAAKSATTTVDLDNDSFHIAAAYRSLSTLNMSDNANPASVDPIAEALSGFADSTFESSARRTIFILLVDQTQAKVERLDNGRLRLTLYISISSSSSLSAPDLTEHDPNIKADSETEWQAHMAKPTHKPYIFTWDDNEFTFALYTRL</sequence>
<accession>A0A8H4P9P3</accession>
<feature type="compositionally biased region" description="Basic residues" evidence="1">
    <location>
        <begin position="1"/>
        <end position="10"/>
    </location>
</feature>
<name>A0A8H4P9P3_9HYPO</name>
<evidence type="ECO:0000313" key="2">
    <source>
        <dbReference type="EMBL" id="KAF4461341.1"/>
    </source>
</evidence>